<dbReference type="GO" id="GO:0005886">
    <property type="term" value="C:plasma membrane"/>
    <property type="evidence" value="ECO:0007669"/>
    <property type="project" value="TreeGrafter"/>
</dbReference>
<dbReference type="InterPro" id="IPR012338">
    <property type="entry name" value="Beta-lactam/transpept-like"/>
</dbReference>
<sequence>MIDLASRKRYRQTKRSQVRRKRWPVLVAIIVVLAAAAGGILVWNMLRIKSTPQETVKKYFTFLNKEKYEEMYALLSTETRKNITKDDFVSRNKNIYEGIFAQNIKVTLKGEPEYKDGRKKAVVSYATAMDTSADEVTFDNKMKLSMEDRKYFIDWDSMLIFPSLQDDYKVQVNTEPAKRGSILDRDGQMLAGQGTVSQVGIVPGKLGDSSADSVRKIGEILDMTEDEINQALSASYVQDDSFVPLKEISKMDTEAEGQLLSIPGILIQDKEERVYPLGAAAGQLTGYVQAVTADELKELKGKGYHENSVIGKSGLERAFEDKLKSEAGHSIDIVNADGTKVDTVAFKPAEDGEDVQVTVDSLMQKNAYEQFASDPGTVTAMNPKTGEVLALVSTPAYDPNEFVMGMSDKRWNELNGDTNKPLMNRFNTSWTPGSTFKAITAAIGVDTGKLNPDENKGNVGLKWQNDASWGNYYVTTLTDYGSEVNLENALVYSDNIYFARAALDIGADTMIQKFKAIGFEEEMPFELALSASTYDDDDKIDSDIQLADTGYGQGQLLVNPLHMTSMYTMFVNGGNMIQPIILYQENPQGKVWKKQVVSQETAELVKNDLIQVIENPSGTGAKAKIDGVTMLGKTGTAEIKESQDDTSGVERGWFVCETTEDIANPFVIAGMVEDVKQKGGSTYVTEKVREIAAAYSR</sequence>
<feature type="domain" description="NTF2-like N-terminal transpeptidase" evidence="7">
    <location>
        <begin position="51"/>
        <end position="167"/>
    </location>
</feature>
<evidence type="ECO:0000313" key="8">
    <source>
        <dbReference type="EMBL" id="TCS77221.1"/>
    </source>
</evidence>
<gene>
    <name evidence="8" type="ORF">EDD59_11953</name>
</gene>
<evidence type="ECO:0000256" key="2">
    <source>
        <dbReference type="ARBA" id="ARBA00007171"/>
    </source>
</evidence>
<dbReference type="InterPro" id="IPR050515">
    <property type="entry name" value="Beta-lactam/transpept"/>
</dbReference>
<dbReference type="GO" id="GO:0046677">
    <property type="term" value="P:response to antibiotic"/>
    <property type="evidence" value="ECO:0007669"/>
    <property type="project" value="InterPro"/>
</dbReference>
<dbReference type="EMBL" id="SLZZ01000019">
    <property type="protein sequence ID" value="TCS77221.1"/>
    <property type="molecule type" value="Genomic_DNA"/>
</dbReference>
<protein>
    <submittedName>
        <fullName evidence="8">Penicillin-binding protein</fullName>
    </submittedName>
</protein>
<dbReference type="InterPro" id="IPR001460">
    <property type="entry name" value="PCN-bd_Tpept"/>
</dbReference>
<feature type="transmembrane region" description="Helical" evidence="4">
    <location>
        <begin position="23"/>
        <end position="46"/>
    </location>
</feature>
<evidence type="ECO:0000256" key="3">
    <source>
        <dbReference type="ARBA" id="ARBA00023136"/>
    </source>
</evidence>
<dbReference type="GO" id="GO:0008658">
    <property type="term" value="F:penicillin binding"/>
    <property type="evidence" value="ECO:0007669"/>
    <property type="project" value="InterPro"/>
</dbReference>
<evidence type="ECO:0000259" key="5">
    <source>
        <dbReference type="Pfam" id="PF00905"/>
    </source>
</evidence>
<reference evidence="8 9" key="1">
    <citation type="submission" date="2019-03" db="EMBL/GenBank/DDBJ databases">
        <title>Genomic Encyclopedia of Type Strains, Phase IV (KMG-IV): sequencing the most valuable type-strain genomes for metagenomic binning, comparative biology and taxonomic classification.</title>
        <authorList>
            <person name="Goeker M."/>
        </authorList>
    </citation>
    <scope>NUCLEOTIDE SEQUENCE [LARGE SCALE GENOMIC DNA]</scope>
    <source>
        <strain evidence="8 9">DSM 29489</strain>
    </source>
</reference>
<dbReference type="PANTHER" id="PTHR30627:SF25">
    <property type="entry name" value="PENICILLIN-BINDING PROTEIN 3"/>
    <property type="match status" value="1"/>
</dbReference>
<dbReference type="SUPFAM" id="SSF54427">
    <property type="entry name" value="NTF2-like"/>
    <property type="match status" value="1"/>
</dbReference>
<evidence type="ECO:0000256" key="1">
    <source>
        <dbReference type="ARBA" id="ARBA00004370"/>
    </source>
</evidence>
<evidence type="ECO:0000259" key="6">
    <source>
        <dbReference type="Pfam" id="PF03717"/>
    </source>
</evidence>
<dbReference type="Gene3D" id="3.90.1310.10">
    <property type="entry name" value="Penicillin-binding protein 2a (Domain 2)"/>
    <property type="match status" value="1"/>
</dbReference>
<evidence type="ECO:0000256" key="4">
    <source>
        <dbReference type="SAM" id="Phobius"/>
    </source>
</evidence>
<evidence type="ECO:0000313" key="9">
    <source>
        <dbReference type="Proteomes" id="UP000295726"/>
    </source>
</evidence>
<comment type="similarity">
    <text evidence="2">Belongs to the transpeptidase family.</text>
</comment>
<keyword evidence="9" id="KW-1185">Reference proteome</keyword>
<comment type="caution">
    <text evidence="8">The sequence shown here is derived from an EMBL/GenBank/DDBJ whole genome shotgun (WGS) entry which is preliminary data.</text>
</comment>
<dbReference type="PANTHER" id="PTHR30627">
    <property type="entry name" value="PEPTIDOGLYCAN D,D-TRANSPEPTIDASE"/>
    <property type="match status" value="1"/>
</dbReference>
<dbReference type="InterPro" id="IPR005311">
    <property type="entry name" value="PBP_dimer"/>
</dbReference>
<dbReference type="SUPFAM" id="SSF56601">
    <property type="entry name" value="beta-lactamase/transpeptidase-like"/>
    <property type="match status" value="1"/>
</dbReference>
<comment type="subcellular location">
    <subcellularLocation>
        <location evidence="1">Membrane</location>
    </subcellularLocation>
</comment>
<feature type="domain" description="Penicillin-binding protein transpeptidase" evidence="5">
    <location>
        <begin position="376"/>
        <end position="691"/>
    </location>
</feature>
<keyword evidence="4" id="KW-0812">Transmembrane</keyword>
<dbReference type="InterPro" id="IPR007887">
    <property type="entry name" value="MecA_N"/>
</dbReference>
<keyword evidence="3 4" id="KW-0472">Membrane</keyword>
<dbReference type="GO" id="GO:0071972">
    <property type="term" value="F:peptidoglycan L,D-transpeptidase activity"/>
    <property type="evidence" value="ECO:0007669"/>
    <property type="project" value="TreeGrafter"/>
</dbReference>
<dbReference type="Pfam" id="PF05223">
    <property type="entry name" value="MecA_N"/>
    <property type="match status" value="1"/>
</dbReference>
<dbReference type="Gene3D" id="3.30.1390.30">
    <property type="entry name" value="Penicillin-binding protein 2a, domain 3"/>
    <property type="match status" value="1"/>
</dbReference>
<proteinExistence type="inferred from homology"/>
<dbReference type="AlphaFoldDB" id="A0A4R3K3K9"/>
<dbReference type="SUPFAM" id="SSF56519">
    <property type="entry name" value="Penicillin binding protein dimerisation domain"/>
    <property type="match status" value="1"/>
</dbReference>
<feature type="domain" description="Penicillin-binding protein dimerisation" evidence="6">
    <location>
        <begin position="175"/>
        <end position="343"/>
    </location>
</feature>
<dbReference type="Gene3D" id="3.10.450.100">
    <property type="entry name" value="NTF2-like, domain 1"/>
    <property type="match status" value="1"/>
</dbReference>
<dbReference type="InterPro" id="IPR036138">
    <property type="entry name" value="PBP_dimer_sf"/>
</dbReference>
<evidence type="ECO:0000259" key="7">
    <source>
        <dbReference type="Pfam" id="PF05223"/>
    </source>
</evidence>
<dbReference type="Proteomes" id="UP000295726">
    <property type="component" value="Unassembled WGS sequence"/>
</dbReference>
<keyword evidence="4" id="KW-1133">Transmembrane helix</keyword>
<dbReference type="Pfam" id="PF03717">
    <property type="entry name" value="PBP_dimer"/>
    <property type="match status" value="1"/>
</dbReference>
<dbReference type="Pfam" id="PF00905">
    <property type="entry name" value="Transpeptidase"/>
    <property type="match status" value="1"/>
</dbReference>
<accession>A0A4R3K3K9</accession>
<name>A0A4R3K3K9_9FIRM</name>
<organism evidence="8 9">
    <name type="scientific">Muricomes intestini</name>
    <dbReference type="NCBI Taxonomy" id="1796634"/>
    <lineage>
        <taxon>Bacteria</taxon>
        <taxon>Bacillati</taxon>
        <taxon>Bacillota</taxon>
        <taxon>Clostridia</taxon>
        <taxon>Lachnospirales</taxon>
        <taxon>Lachnospiraceae</taxon>
        <taxon>Muricomes</taxon>
    </lineage>
</organism>
<dbReference type="GO" id="GO:0071555">
    <property type="term" value="P:cell wall organization"/>
    <property type="evidence" value="ECO:0007669"/>
    <property type="project" value="TreeGrafter"/>
</dbReference>
<dbReference type="InterPro" id="IPR032710">
    <property type="entry name" value="NTF2-like_dom_sf"/>
</dbReference>
<dbReference type="Gene3D" id="3.40.710.10">
    <property type="entry name" value="DD-peptidase/beta-lactamase superfamily"/>
    <property type="match status" value="1"/>
</dbReference>